<sequence>MWLRYTELSRTRYNIVQRTAEEVDEDKTQTETKNGDLPQPPPTTPTRGRTVKSPSRVVTPQAVRSSLAKSPTTNKKNILPKSTEPVPNAEETEEKGKINASEKKTTTQEDLSKSSKSPNNPRPPNNLRLKGSNKTSPGSPRKTPPNELRLPKLAASPVHQEINTVSETESKLTLPKLIESSMQSTRVAH</sequence>
<evidence type="ECO:0000313" key="2">
    <source>
        <dbReference type="EMBL" id="KAK2588601.1"/>
    </source>
</evidence>
<feature type="compositionally biased region" description="Basic and acidic residues" evidence="1">
    <location>
        <begin position="94"/>
        <end position="113"/>
    </location>
</feature>
<proteinExistence type="predicted"/>
<feature type="compositionally biased region" description="Low complexity" evidence="1">
    <location>
        <begin position="114"/>
        <end position="130"/>
    </location>
</feature>
<dbReference type="Proteomes" id="UP001258017">
    <property type="component" value="Unassembled WGS sequence"/>
</dbReference>
<accession>A0AAD9VVJ8</accession>
<dbReference type="AlphaFoldDB" id="A0AAD9VVJ8"/>
<evidence type="ECO:0000256" key="1">
    <source>
        <dbReference type="SAM" id="MobiDB-lite"/>
    </source>
</evidence>
<protein>
    <submittedName>
        <fullName evidence="2">Uncharacterized protein</fullName>
    </submittedName>
</protein>
<reference evidence="2" key="2">
    <citation type="journal article" date="2023" name="Commun. Biol.">
        <title>Intrasexual cuticular hydrocarbon dimorphism in a wasp sheds light on hydrocarbon biosynthesis genes in Hymenoptera.</title>
        <authorList>
            <person name="Moris V.C."/>
            <person name="Podsiadlowski L."/>
            <person name="Martin S."/>
            <person name="Oeyen J.P."/>
            <person name="Donath A."/>
            <person name="Petersen M."/>
            <person name="Wilbrandt J."/>
            <person name="Misof B."/>
            <person name="Liedtke D."/>
            <person name="Thamm M."/>
            <person name="Scheiner R."/>
            <person name="Schmitt T."/>
            <person name="Niehuis O."/>
        </authorList>
    </citation>
    <scope>NUCLEOTIDE SEQUENCE</scope>
    <source>
        <strain evidence="2">GBR_01_08_01A</strain>
    </source>
</reference>
<comment type="caution">
    <text evidence="2">The sequence shown here is derived from an EMBL/GenBank/DDBJ whole genome shotgun (WGS) entry which is preliminary data.</text>
</comment>
<feature type="compositionally biased region" description="Polar residues" evidence="1">
    <location>
        <begin position="52"/>
        <end position="76"/>
    </location>
</feature>
<keyword evidence="3" id="KW-1185">Reference proteome</keyword>
<dbReference type="EMBL" id="JAIFRP010000003">
    <property type="protein sequence ID" value="KAK2588601.1"/>
    <property type="molecule type" value="Genomic_DNA"/>
</dbReference>
<gene>
    <name evidence="2" type="ORF">KPH14_006371</name>
</gene>
<name>A0AAD9VVJ8_9HYME</name>
<feature type="region of interest" description="Disordered" evidence="1">
    <location>
        <begin position="1"/>
        <end position="169"/>
    </location>
</feature>
<organism evidence="2 3">
    <name type="scientific">Odynerus spinipes</name>
    <dbReference type="NCBI Taxonomy" id="1348599"/>
    <lineage>
        <taxon>Eukaryota</taxon>
        <taxon>Metazoa</taxon>
        <taxon>Ecdysozoa</taxon>
        <taxon>Arthropoda</taxon>
        <taxon>Hexapoda</taxon>
        <taxon>Insecta</taxon>
        <taxon>Pterygota</taxon>
        <taxon>Neoptera</taxon>
        <taxon>Endopterygota</taxon>
        <taxon>Hymenoptera</taxon>
        <taxon>Apocrita</taxon>
        <taxon>Aculeata</taxon>
        <taxon>Vespoidea</taxon>
        <taxon>Vespidae</taxon>
        <taxon>Eumeninae</taxon>
        <taxon>Odynerus</taxon>
    </lineage>
</organism>
<reference evidence="2" key="1">
    <citation type="submission" date="2021-08" db="EMBL/GenBank/DDBJ databases">
        <authorList>
            <person name="Misof B."/>
            <person name="Oliver O."/>
            <person name="Podsiadlowski L."/>
            <person name="Donath A."/>
            <person name="Peters R."/>
            <person name="Mayer C."/>
            <person name="Rust J."/>
            <person name="Gunkel S."/>
            <person name="Lesny P."/>
            <person name="Martin S."/>
            <person name="Oeyen J.P."/>
            <person name="Petersen M."/>
            <person name="Panagiotis P."/>
            <person name="Wilbrandt J."/>
            <person name="Tanja T."/>
        </authorList>
    </citation>
    <scope>NUCLEOTIDE SEQUENCE</scope>
    <source>
        <strain evidence="2">GBR_01_08_01A</strain>
        <tissue evidence="2">Thorax + abdomen</tissue>
    </source>
</reference>
<evidence type="ECO:0000313" key="3">
    <source>
        <dbReference type="Proteomes" id="UP001258017"/>
    </source>
</evidence>